<sequence>MSFFKGSRRYVGVLTSVFLIVALFAYFGPASVYEQLKAFPLSLSVGVFLLITLNVLVVIYRYWRILSHVGFRLPWGLVFRASSAANIASLLIIPLFGQMAGRQAVLQAAGVSAVENAVIAAYERVLVGCISAVLAFIGGGYLLGTAVKEYVALVPFDEIVPLVLLAVFVSLFFSISRFERLFYQSLFTKRNVLRFFELVFITLVSSVLMLSSFALLFNFVVPSTDWFSVFSVAAVVSFAAGLPISFGGWGLREIAAVYFLGYLHVESDKAMAASILCGVLSVGAIIFMAPFALKTNKAVSSMHLSAVSIKPYQSVIRGVSIESVAAWILCFSVALFVMFQVHFPVAGSTININIADPFAVLALSVVFLDSIFQRQLPLWRVPRFNYLLLLMSVILLFGFFHGWLNFGSSSWAFSKIFGWLVLLGFLASGYLAVSYHGVRGARRIIEVMVVVLCLILLSQMVLHFLHIYKIIEWRGFTPAIEGYAENRNALAFQILSVSAAFIGLLPMYKDQRLRFFPRVKCEVLFVLSLGWMMTGLYYTSSRSGIFVMFLLLAFASLTRIAQWRVLLKALMVSIVLWLLILYLPETVKFLSASTLQATSNAQKVQPSFSDQSSDVVRWMLIKQAISVWIEAPVFGRGLGYFFMKSPELVGFPIIIHNTFLWLMAETGVVGATGFLFSFILVVKCLVVDKVNRVRNGAAILLIFCFVFMSLFHEILYQRIFWFILGALIAVSFSSNGQKNPHKQEG</sequence>
<evidence type="ECO:0000256" key="1">
    <source>
        <dbReference type="ARBA" id="ARBA00004651"/>
    </source>
</evidence>
<proteinExistence type="predicted"/>
<dbReference type="InterPro" id="IPR007016">
    <property type="entry name" value="O-antigen_ligase-rel_domated"/>
</dbReference>
<feature type="transmembrane region" description="Helical" evidence="6">
    <location>
        <begin position="12"/>
        <end position="33"/>
    </location>
</feature>
<feature type="transmembrane region" description="Helical" evidence="6">
    <location>
        <begin position="314"/>
        <end position="338"/>
    </location>
</feature>
<evidence type="ECO:0000256" key="2">
    <source>
        <dbReference type="ARBA" id="ARBA00022475"/>
    </source>
</evidence>
<gene>
    <name evidence="8" type="ORF">HX830_11350</name>
</gene>
<feature type="transmembrane region" description="Helical" evidence="6">
    <location>
        <begin position="718"/>
        <end position="736"/>
    </location>
</feature>
<feature type="transmembrane region" description="Helical" evidence="6">
    <location>
        <begin position="416"/>
        <end position="435"/>
    </location>
</feature>
<feature type="transmembrane region" description="Helical" evidence="6">
    <location>
        <begin position="565"/>
        <end position="583"/>
    </location>
</feature>
<evidence type="ECO:0000259" key="7">
    <source>
        <dbReference type="Pfam" id="PF04932"/>
    </source>
</evidence>
<feature type="transmembrane region" description="Helical" evidence="6">
    <location>
        <begin position="693"/>
        <end position="712"/>
    </location>
</feature>
<dbReference type="PANTHER" id="PTHR37422:SF13">
    <property type="entry name" value="LIPOPOLYSACCHARIDE BIOSYNTHESIS PROTEIN PA4999-RELATED"/>
    <property type="match status" value="1"/>
</dbReference>
<dbReference type="RefSeq" id="WP_177100187.1">
    <property type="nucleotide sequence ID" value="NZ_JACAQA010000005.1"/>
</dbReference>
<dbReference type="InterPro" id="IPR022791">
    <property type="entry name" value="L-PG_synthase/AglD"/>
</dbReference>
<dbReference type="InterPro" id="IPR051533">
    <property type="entry name" value="WaaL-like"/>
</dbReference>
<keyword evidence="2" id="KW-1003">Cell membrane</keyword>
<evidence type="ECO:0000256" key="6">
    <source>
        <dbReference type="SAM" id="Phobius"/>
    </source>
</evidence>
<comment type="subcellular location">
    <subcellularLocation>
        <location evidence="1">Cell membrane</location>
        <topology evidence="1">Multi-pass membrane protein</topology>
    </subcellularLocation>
</comment>
<keyword evidence="3 6" id="KW-0812">Transmembrane</keyword>
<feature type="transmembrane region" description="Helical" evidence="6">
    <location>
        <begin position="227"/>
        <end position="251"/>
    </location>
</feature>
<feature type="transmembrane region" description="Helical" evidence="6">
    <location>
        <begin position="271"/>
        <end position="293"/>
    </location>
</feature>
<feature type="domain" description="O-antigen ligase-related" evidence="7">
    <location>
        <begin position="529"/>
        <end position="675"/>
    </location>
</feature>
<feature type="transmembrane region" description="Helical" evidence="6">
    <location>
        <begin position="39"/>
        <end position="63"/>
    </location>
</feature>
<feature type="transmembrane region" description="Helical" evidence="6">
    <location>
        <begin position="659"/>
        <end position="681"/>
    </location>
</feature>
<feature type="transmembrane region" description="Helical" evidence="6">
    <location>
        <begin position="75"/>
        <end position="96"/>
    </location>
</feature>
<name>A0A7Y7WPY0_9PSED</name>
<accession>A0A7Y7WPY0</accession>
<feature type="transmembrane region" description="Helical" evidence="6">
    <location>
        <begin position="384"/>
        <end position="404"/>
    </location>
</feature>
<dbReference type="GO" id="GO:0005886">
    <property type="term" value="C:plasma membrane"/>
    <property type="evidence" value="ECO:0007669"/>
    <property type="project" value="UniProtKB-SubCell"/>
</dbReference>
<keyword evidence="4 6" id="KW-1133">Transmembrane helix</keyword>
<dbReference type="Pfam" id="PF03706">
    <property type="entry name" value="LPG_synthase_TM"/>
    <property type="match status" value="1"/>
</dbReference>
<dbReference type="PANTHER" id="PTHR37422">
    <property type="entry name" value="TEICHURONIC ACID BIOSYNTHESIS PROTEIN TUAE"/>
    <property type="match status" value="1"/>
</dbReference>
<evidence type="ECO:0000256" key="3">
    <source>
        <dbReference type="ARBA" id="ARBA00022692"/>
    </source>
</evidence>
<feature type="transmembrane region" description="Helical" evidence="6">
    <location>
        <begin position="125"/>
        <end position="147"/>
    </location>
</feature>
<feature type="transmembrane region" description="Helical" evidence="6">
    <location>
        <begin position="447"/>
        <end position="468"/>
    </location>
</feature>
<protein>
    <submittedName>
        <fullName evidence="8">Flippase-like domain-containing protein</fullName>
    </submittedName>
</protein>
<keyword evidence="5 6" id="KW-0472">Membrane</keyword>
<feature type="transmembrane region" description="Helical" evidence="6">
    <location>
        <begin position="488"/>
        <end position="507"/>
    </location>
</feature>
<dbReference type="Pfam" id="PF04932">
    <property type="entry name" value="Wzy_C"/>
    <property type="match status" value="1"/>
</dbReference>
<feature type="transmembrane region" description="Helical" evidence="6">
    <location>
        <begin position="519"/>
        <end position="538"/>
    </location>
</feature>
<feature type="transmembrane region" description="Helical" evidence="6">
    <location>
        <begin position="198"/>
        <end position="220"/>
    </location>
</feature>
<evidence type="ECO:0000313" key="8">
    <source>
        <dbReference type="EMBL" id="NWB85481.1"/>
    </source>
</evidence>
<dbReference type="Proteomes" id="UP000522864">
    <property type="component" value="Unassembled WGS sequence"/>
</dbReference>
<comment type="caution">
    <text evidence="8">The sequence shown here is derived from an EMBL/GenBank/DDBJ whole genome shotgun (WGS) entry which is preliminary data.</text>
</comment>
<feature type="transmembrane region" description="Helical" evidence="6">
    <location>
        <begin position="159"/>
        <end position="178"/>
    </location>
</feature>
<evidence type="ECO:0000256" key="5">
    <source>
        <dbReference type="ARBA" id="ARBA00023136"/>
    </source>
</evidence>
<dbReference type="EMBL" id="JACAQA010000005">
    <property type="protein sequence ID" value="NWB85481.1"/>
    <property type="molecule type" value="Genomic_DNA"/>
</dbReference>
<evidence type="ECO:0000313" key="9">
    <source>
        <dbReference type="Proteomes" id="UP000522864"/>
    </source>
</evidence>
<evidence type="ECO:0000256" key="4">
    <source>
        <dbReference type="ARBA" id="ARBA00022989"/>
    </source>
</evidence>
<organism evidence="8 9">
    <name type="scientific">Pseudomonas gingeri</name>
    <dbReference type="NCBI Taxonomy" id="117681"/>
    <lineage>
        <taxon>Bacteria</taxon>
        <taxon>Pseudomonadati</taxon>
        <taxon>Pseudomonadota</taxon>
        <taxon>Gammaproteobacteria</taxon>
        <taxon>Pseudomonadales</taxon>
        <taxon>Pseudomonadaceae</taxon>
        <taxon>Pseudomonas</taxon>
    </lineage>
</organism>
<reference evidence="8 9" key="1">
    <citation type="submission" date="2020-04" db="EMBL/GenBank/DDBJ databases">
        <title>Molecular characterization of pseudomonads from Agaricus bisporus reveal novel blotch 2 pathogens in Western Europe.</title>
        <authorList>
            <person name="Taparia T."/>
            <person name="Krijger M."/>
            <person name="Haynes E."/>
            <person name="Elpinstone J.G."/>
            <person name="Noble R."/>
            <person name="Van Der Wolf J."/>
        </authorList>
    </citation>
    <scope>NUCLEOTIDE SEQUENCE [LARGE SCALE GENOMIC DNA]</scope>
    <source>
        <strain evidence="8 9">G9001</strain>
    </source>
</reference>
<dbReference type="AlphaFoldDB" id="A0A7Y7WPY0"/>